<evidence type="ECO:0000256" key="3">
    <source>
        <dbReference type="PROSITE-ProRule" id="PRU01091"/>
    </source>
</evidence>
<dbReference type="Pfam" id="PF00072">
    <property type="entry name" value="Response_reg"/>
    <property type="match status" value="1"/>
</dbReference>
<evidence type="ECO:0000259" key="4">
    <source>
        <dbReference type="PROSITE" id="PS50110"/>
    </source>
</evidence>
<dbReference type="InterPro" id="IPR039420">
    <property type="entry name" value="WalR-like"/>
</dbReference>
<dbReference type="SUPFAM" id="SSF52172">
    <property type="entry name" value="CheY-like"/>
    <property type="match status" value="1"/>
</dbReference>
<dbReference type="STRING" id="61635.BN85304820"/>
<dbReference type="GO" id="GO:0006355">
    <property type="term" value="P:regulation of DNA-templated transcription"/>
    <property type="evidence" value="ECO:0007669"/>
    <property type="project" value="InterPro"/>
</dbReference>
<evidence type="ECO:0000259" key="5">
    <source>
        <dbReference type="PROSITE" id="PS51755"/>
    </source>
</evidence>
<feature type="DNA-binding region" description="OmpR/PhoB-type" evidence="3">
    <location>
        <begin position="123"/>
        <end position="222"/>
    </location>
</feature>
<feature type="domain" description="OmpR/PhoB-type" evidence="5">
    <location>
        <begin position="123"/>
        <end position="222"/>
    </location>
</feature>
<dbReference type="PROSITE" id="PS50110">
    <property type="entry name" value="RESPONSE_REGULATORY"/>
    <property type="match status" value="1"/>
</dbReference>
<evidence type="ECO:0000313" key="7">
    <source>
        <dbReference type="Proteomes" id="UP000032737"/>
    </source>
</evidence>
<protein>
    <submittedName>
        <fullName evidence="6">Two component transcriptional regulator</fullName>
    </submittedName>
</protein>
<accession>U4KR74</accession>
<dbReference type="SMART" id="SM00862">
    <property type="entry name" value="Trans_reg_C"/>
    <property type="match status" value="1"/>
</dbReference>
<dbReference type="AlphaFoldDB" id="U4KR74"/>
<dbReference type="InterPro" id="IPR001867">
    <property type="entry name" value="OmpR/PhoB-type_DNA-bd"/>
</dbReference>
<dbReference type="RefSeq" id="WP_030004362.1">
    <property type="nucleotide sequence ID" value="NC_022549.1"/>
</dbReference>
<dbReference type="PROSITE" id="PS51755">
    <property type="entry name" value="OMPR_PHOB"/>
    <property type="match status" value="1"/>
</dbReference>
<feature type="domain" description="Response regulatory" evidence="4">
    <location>
        <begin position="2"/>
        <end position="115"/>
    </location>
</feature>
<feature type="modified residue" description="4-aspartylphosphate" evidence="2">
    <location>
        <position position="51"/>
    </location>
</feature>
<dbReference type="PANTHER" id="PTHR48111">
    <property type="entry name" value="REGULATOR OF RPOS"/>
    <property type="match status" value="1"/>
</dbReference>
<keyword evidence="7" id="KW-1185">Reference proteome</keyword>
<dbReference type="OrthoDB" id="9792810at2"/>
<dbReference type="Gene3D" id="1.10.10.10">
    <property type="entry name" value="Winged helix-like DNA-binding domain superfamily/Winged helix DNA-binding domain"/>
    <property type="match status" value="1"/>
</dbReference>
<evidence type="ECO:0000256" key="2">
    <source>
        <dbReference type="PROSITE-ProRule" id="PRU00169"/>
    </source>
</evidence>
<reference evidence="6 7" key="1">
    <citation type="journal article" date="2013" name="J. Mol. Microbiol. Biotechnol.">
        <title>Analysis of the Complete Genomes of Acholeplasma brassicae , A. palmae and A. laidlawii and Their Comparison to the Obligate Parasites from ' Candidatus Phytoplasma'.</title>
        <authorList>
            <person name="Kube M."/>
            <person name="Siewert C."/>
            <person name="Migdoll A.M."/>
            <person name="Duduk B."/>
            <person name="Holz S."/>
            <person name="Rabus R."/>
            <person name="Seemuller E."/>
            <person name="Mitrovic J."/>
            <person name="Muller I."/>
            <person name="Buttner C."/>
            <person name="Reinhardt R."/>
        </authorList>
    </citation>
    <scope>NUCLEOTIDE SEQUENCE [LARGE SCALE GENOMIC DNA]</scope>
    <source>
        <strain evidence="7">0502</strain>
    </source>
</reference>
<gene>
    <name evidence="6" type="ORF">BN85304820</name>
</gene>
<dbReference type="CDD" id="cd00383">
    <property type="entry name" value="trans_reg_C"/>
    <property type="match status" value="1"/>
</dbReference>
<dbReference type="GO" id="GO:0032993">
    <property type="term" value="C:protein-DNA complex"/>
    <property type="evidence" value="ECO:0007669"/>
    <property type="project" value="TreeGrafter"/>
</dbReference>
<dbReference type="GO" id="GO:0000156">
    <property type="term" value="F:phosphorelay response regulator activity"/>
    <property type="evidence" value="ECO:0007669"/>
    <property type="project" value="TreeGrafter"/>
</dbReference>
<dbReference type="HOGENOM" id="CLU_000445_30_4_14"/>
<dbReference type="InterPro" id="IPR036388">
    <property type="entry name" value="WH-like_DNA-bd_sf"/>
</dbReference>
<sequence>MKVLVVEDYPKINQLLAMYALKDGHVVKQVYNGEDALAAVHHEKFDIILLDLMLPGIQGEELIKQIRKVSDVYIIVLSAKIDIKDRVDVITLGADDYMIKPFSIDEVMAKLKNVEKRLVVNHPTIYTFNHSHLKVLPLSREVFVNNQLINLTQYEYDVLLHLLSNPNVVFSRDMIIEQCFSNSDAYDRVIDVFIKNIRKKIDPASELSYIKTHYGIGYQFVGVKDE</sequence>
<dbReference type="GO" id="GO:0005829">
    <property type="term" value="C:cytosol"/>
    <property type="evidence" value="ECO:0007669"/>
    <property type="project" value="TreeGrafter"/>
</dbReference>
<dbReference type="Pfam" id="PF00486">
    <property type="entry name" value="Trans_reg_C"/>
    <property type="match status" value="1"/>
</dbReference>
<dbReference type="EMBL" id="FO681348">
    <property type="protein sequence ID" value="CCV65503.1"/>
    <property type="molecule type" value="Genomic_DNA"/>
</dbReference>
<evidence type="ECO:0000313" key="6">
    <source>
        <dbReference type="EMBL" id="CCV65503.1"/>
    </source>
</evidence>
<dbReference type="InterPro" id="IPR001789">
    <property type="entry name" value="Sig_transdc_resp-reg_receiver"/>
</dbReference>
<keyword evidence="2" id="KW-0597">Phosphoprotein</keyword>
<dbReference type="SMART" id="SM00448">
    <property type="entry name" value="REC"/>
    <property type="match status" value="1"/>
</dbReference>
<dbReference type="GO" id="GO:0000976">
    <property type="term" value="F:transcription cis-regulatory region binding"/>
    <property type="evidence" value="ECO:0007669"/>
    <property type="project" value="TreeGrafter"/>
</dbReference>
<dbReference type="KEGG" id="abra:BN85304820"/>
<name>U4KR74_9MOLU</name>
<dbReference type="PANTHER" id="PTHR48111:SF73">
    <property type="entry name" value="ALKALINE PHOSPHATASE SYNTHESIS TRANSCRIPTIONAL REGULATORY PROTEIN PHOP"/>
    <property type="match status" value="1"/>
</dbReference>
<dbReference type="Gene3D" id="3.40.50.2300">
    <property type="match status" value="1"/>
</dbReference>
<keyword evidence="1 3" id="KW-0238">DNA-binding</keyword>
<organism evidence="6 7">
    <name type="scientific">Acholeplasma brassicae</name>
    <dbReference type="NCBI Taxonomy" id="61635"/>
    <lineage>
        <taxon>Bacteria</taxon>
        <taxon>Bacillati</taxon>
        <taxon>Mycoplasmatota</taxon>
        <taxon>Mollicutes</taxon>
        <taxon>Acholeplasmatales</taxon>
        <taxon>Acholeplasmataceae</taxon>
        <taxon>Acholeplasma</taxon>
    </lineage>
</organism>
<dbReference type="InterPro" id="IPR011006">
    <property type="entry name" value="CheY-like_superfamily"/>
</dbReference>
<evidence type="ECO:0000256" key="1">
    <source>
        <dbReference type="ARBA" id="ARBA00023125"/>
    </source>
</evidence>
<proteinExistence type="predicted"/>
<dbReference type="Proteomes" id="UP000032737">
    <property type="component" value="Chromosome"/>
</dbReference>